<proteinExistence type="evidence at transcript level"/>
<sequence length="63" mass="7477">MSPWPRQLSKSSEQKECKFKTKWLWKRSLLQCLFSKWMELSNWLLGRKVLSLFTAIKDGGAED</sequence>
<dbReference type="EMBL" id="EU970422">
    <property type="protein sequence ID" value="ACG42540.1"/>
    <property type="molecule type" value="mRNA"/>
</dbReference>
<dbReference type="RefSeq" id="NP_001351030.1">
    <property type="nucleotide sequence ID" value="NM_001364101.1"/>
</dbReference>
<dbReference type="AlphaFoldDB" id="B6TZK7"/>
<dbReference type="GeneID" id="100277749"/>
<evidence type="ECO:0000313" key="1">
    <source>
        <dbReference type="EMBL" id="ACG42540.1"/>
    </source>
</evidence>
<dbReference type="KEGG" id="zma:100277749"/>
<organism evidence="1">
    <name type="scientific">Zea mays</name>
    <name type="common">Maize</name>
    <dbReference type="NCBI Taxonomy" id="4577"/>
    <lineage>
        <taxon>Eukaryota</taxon>
        <taxon>Viridiplantae</taxon>
        <taxon>Streptophyta</taxon>
        <taxon>Embryophyta</taxon>
        <taxon>Tracheophyta</taxon>
        <taxon>Spermatophyta</taxon>
        <taxon>Magnoliopsida</taxon>
        <taxon>Liliopsida</taxon>
        <taxon>Poales</taxon>
        <taxon>Poaceae</taxon>
        <taxon>PACMAD clade</taxon>
        <taxon>Panicoideae</taxon>
        <taxon>Andropogonodae</taxon>
        <taxon>Andropogoneae</taxon>
        <taxon>Tripsacinae</taxon>
        <taxon>Zea</taxon>
    </lineage>
</organism>
<reference evidence="1" key="1">
    <citation type="journal article" date="2009" name="Plant Mol. Biol.">
        <title>Insights into corn genes derived from large-scale cDNA sequencing.</title>
        <authorList>
            <person name="Alexandrov N.N."/>
            <person name="Brover V.V."/>
            <person name="Freidin S."/>
            <person name="Troukhan M.E."/>
            <person name="Tatarinova T.V."/>
            <person name="Zhang H."/>
            <person name="Swaller T.J."/>
            <person name="Lu Y.P."/>
            <person name="Bouck J."/>
            <person name="Flavell R.B."/>
            <person name="Feldmann K.A."/>
        </authorList>
    </citation>
    <scope>NUCLEOTIDE SEQUENCE</scope>
</reference>
<accession>B6TZK7</accession>
<protein>
    <submittedName>
        <fullName evidence="1">Uncharacterized protein</fullName>
    </submittedName>
</protein>
<name>B6TZK7_MAIZE</name>